<dbReference type="PROSITE" id="PS50819">
    <property type="entry name" value="INTEIN_ENDONUCLEASE"/>
    <property type="match status" value="1"/>
</dbReference>
<dbReference type="SUPFAM" id="SSF55608">
    <property type="entry name" value="Homing endonucleases"/>
    <property type="match status" value="1"/>
</dbReference>
<dbReference type="Gene3D" id="2.170.16.10">
    <property type="entry name" value="Hedgehog/Intein (Hint) domain"/>
    <property type="match status" value="2"/>
</dbReference>
<dbReference type="Pfam" id="PF14890">
    <property type="entry name" value="Intein_splicing"/>
    <property type="match status" value="1"/>
</dbReference>
<evidence type="ECO:0000313" key="5">
    <source>
        <dbReference type="EMBL" id="OIP03853.1"/>
    </source>
</evidence>
<feature type="domain" description="DOD-type homing endonuclease" evidence="4">
    <location>
        <begin position="492"/>
        <end position="616"/>
    </location>
</feature>
<dbReference type="InterPro" id="IPR003586">
    <property type="entry name" value="Hint_dom_C"/>
</dbReference>
<reference evidence="5 6" key="1">
    <citation type="journal article" date="2016" name="Environ. Microbiol.">
        <title>Genomic resolution of a cold subsurface aquifer community provides metabolic insights for novel microbes adapted to high CO concentrations.</title>
        <authorList>
            <person name="Probst A.J."/>
            <person name="Castelle C.J."/>
            <person name="Singh A."/>
            <person name="Brown C.T."/>
            <person name="Anantharaman K."/>
            <person name="Sharon I."/>
            <person name="Hug L.A."/>
            <person name="Burstein D."/>
            <person name="Emerson J.B."/>
            <person name="Thomas B.C."/>
            <person name="Banfield J.F."/>
        </authorList>
    </citation>
    <scope>NUCLEOTIDE SEQUENCE [LARGE SCALE GENOMIC DNA]</scope>
    <source>
        <strain evidence="5">CG2_30_44_31</strain>
    </source>
</reference>
<dbReference type="InterPro" id="IPR027417">
    <property type="entry name" value="P-loop_NTPase"/>
</dbReference>
<feature type="non-terminal residue" evidence="5">
    <location>
        <position position="1263"/>
    </location>
</feature>
<name>A0A1J5AXQ4_9BACT</name>
<dbReference type="Gene3D" id="3.10.28.10">
    <property type="entry name" value="Homing endonucleases"/>
    <property type="match status" value="1"/>
</dbReference>
<sequence>MKPKKPPEPLETQQDQFSRGMTSVKDIVAPGALEVDFNHLKIGNTYFRTLFVSGYPRFVNANWLAPLINYEHSLDIAMYIYPIEGKDIMDNLRRKIGEMEAEVQSDVERGRIAQISTKVKLEDAKSLEEQLAKGAEHFFQFGLYITVSAPTLDELNKITQGVQSTLGALLIVTKTASLQMENAFKTTLPQAHDRLMITRNMDTTSLATTFPFTSSELTQNQGVLYGINQHNGSLIILDRFSFENANSIILAKSGAGKSIAYHEPVLYDDGSGPKLGKIGPLVERLICQNGSQPIDQELEGVINPGLKVYTFNQKLKAEWAKVTVAARKKSPKNLYRFTTASGRQITTTADHNLITIKNCQVGAIAGRMVRLGDYLPLARQIQPSQGLNQTQLNLFQLLKHSSHIYVSGFGKFIKANKQKLKAAGLNPRLDRYLYLYAQNRPLPLDYFYQIINFLGVKPTDSKVGKLLLGSRDSDPKTTWPVKINLSLPLLKLLGFYLAEGCCGPSFVSLSQNQGEVKNEVKTYLKQLKLNFFITPRSMVIPNRVFTEIIKALNLGSSAGTKKMPAFIFGQPRLKIAQLLRFYFEGDGTVDAHDVSAVSKSKQLISQITYLLLYFGIIARVRKIFKRASNTNHKGDYYWQLVISGADNLQKFKQSIGFVSRRKNLKLKQIISRRGNTNVDVIPSLESIFKELYQSLYSSSEIPGPVNLSPLKRGVFHPSPQELQKLIKNIEIRINQLEAYPQNGFSRLKALPNLNDLRQKIAADKHLNAVAWQTLGHSWQLMKRQQVIPGAKNVFRLLKTIDGRDYPIEVAKQEIYHGFSVLGASLQNYDIALWSTITQKPGGDTSYQRLINARQFLANEFDRLSPKISRAKELLTTLKQLAQADLFWDPVVKIDNLKAKQPYVYDLTVDNEVFLAGYAGMFVHNSYLVKLEALRSLMFDTEIIIIDPENEYEKLCSAVGGEYVDFSYNSKAKINPFDLSQVYEEGQNELGQKVLSLHSLFKVMMGTVSPQEEALLDRAIILTYKQKGITPDPATQKNEPPLLEDLYKTLIGMEEPVSETLAARLEKYVKGSFRGIFDQHTNIDLNNTFTAFSIRELEDALRPIAMFILLDFVWTKIKKDLKKRLLIVDEAWYMMKYPDSASFLYSMAKRARKYYLGLTAITQDVEDFLTSDYGKAIVTNSSIQILMKQSTASIEKLASVFYLSEGEKHLLLSGEVGHGLIFAGQNHVAIKVVASPDEHALITSSPEELLKQKAPPPSGAEALA</sequence>
<dbReference type="CDD" id="cd01127">
    <property type="entry name" value="TrwB_TraG_TraD_VirD4"/>
    <property type="match status" value="1"/>
</dbReference>
<evidence type="ECO:0000256" key="3">
    <source>
        <dbReference type="SAM" id="MobiDB-lite"/>
    </source>
</evidence>
<dbReference type="InterPro" id="IPR004860">
    <property type="entry name" value="LAGLIDADG_dom"/>
</dbReference>
<organism evidence="5 6">
    <name type="scientific">Candidatus Beckwithbacteria bacterium CG2_30_44_31</name>
    <dbReference type="NCBI Taxonomy" id="1805035"/>
    <lineage>
        <taxon>Bacteria</taxon>
        <taxon>Candidatus Beckwithiibacteriota</taxon>
    </lineage>
</organism>
<dbReference type="CDD" id="cd00081">
    <property type="entry name" value="Hint"/>
    <property type="match status" value="1"/>
</dbReference>
<dbReference type="InterPro" id="IPR003587">
    <property type="entry name" value="Hint_dom_N"/>
</dbReference>
<dbReference type="Proteomes" id="UP000183605">
    <property type="component" value="Unassembled WGS sequence"/>
</dbReference>
<dbReference type="SMART" id="SM00305">
    <property type="entry name" value="HintC"/>
    <property type="match status" value="1"/>
</dbReference>
<dbReference type="Pfam" id="PF19044">
    <property type="entry name" value="P-loop_TraG"/>
    <property type="match status" value="1"/>
</dbReference>
<protein>
    <recommendedName>
        <fullName evidence="4">DOD-type homing endonuclease domain-containing protein</fullName>
    </recommendedName>
</protein>
<gene>
    <name evidence="5" type="ORF">AUK18_01165</name>
</gene>
<evidence type="ECO:0000256" key="1">
    <source>
        <dbReference type="ARBA" id="ARBA00022813"/>
    </source>
</evidence>
<evidence type="ECO:0000313" key="6">
    <source>
        <dbReference type="Proteomes" id="UP000183605"/>
    </source>
</evidence>
<evidence type="ECO:0000259" key="4">
    <source>
        <dbReference type="PROSITE" id="PS50819"/>
    </source>
</evidence>
<dbReference type="PANTHER" id="PTHR30121:SF6">
    <property type="entry name" value="SLR6007 PROTEIN"/>
    <property type="match status" value="1"/>
</dbReference>
<keyword evidence="1" id="KW-0068">Autocatalytic cleavage</keyword>
<dbReference type="InterPro" id="IPR027434">
    <property type="entry name" value="Homing_endonucl"/>
</dbReference>
<dbReference type="EMBL" id="MNXQ01000022">
    <property type="protein sequence ID" value="OIP03853.1"/>
    <property type="molecule type" value="Genomic_DNA"/>
</dbReference>
<keyword evidence="2" id="KW-0651">Protein splicing</keyword>
<dbReference type="PANTHER" id="PTHR30121">
    <property type="entry name" value="UNCHARACTERIZED PROTEIN YJGR-RELATED"/>
    <property type="match status" value="1"/>
</dbReference>
<proteinExistence type="predicted"/>
<dbReference type="SUPFAM" id="SSF52540">
    <property type="entry name" value="P-loop containing nucleoside triphosphate hydrolases"/>
    <property type="match status" value="1"/>
</dbReference>
<dbReference type="InterPro" id="IPR043964">
    <property type="entry name" value="P-loop_TraG"/>
</dbReference>
<dbReference type="PRINTS" id="PR00379">
    <property type="entry name" value="INTEIN"/>
</dbReference>
<dbReference type="PROSITE" id="PS50818">
    <property type="entry name" value="INTEIN_C_TER"/>
    <property type="match status" value="1"/>
</dbReference>
<feature type="region of interest" description="Disordered" evidence="3">
    <location>
        <begin position="1243"/>
        <end position="1263"/>
    </location>
</feature>
<dbReference type="GO" id="GO:0004519">
    <property type="term" value="F:endonuclease activity"/>
    <property type="evidence" value="ECO:0007669"/>
    <property type="project" value="InterPro"/>
</dbReference>
<dbReference type="SMART" id="SM00306">
    <property type="entry name" value="HintN"/>
    <property type="match status" value="1"/>
</dbReference>
<dbReference type="InterPro" id="IPR030934">
    <property type="entry name" value="Intein_C"/>
</dbReference>
<comment type="caution">
    <text evidence="5">The sequence shown here is derived from an EMBL/GenBank/DDBJ whole genome shotgun (WGS) entry which is preliminary data.</text>
</comment>
<dbReference type="SUPFAM" id="SSF51294">
    <property type="entry name" value="Hedgehog/intein (Hint) domain"/>
    <property type="match status" value="1"/>
</dbReference>
<dbReference type="InterPro" id="IPR006142">
    <property type="entry name" value="INTEIN"/>
</dbReference>
<dbReference type="Gene3D" id="1.10.8.730">
    <property type="match status" value="1"/>
</dbReference>
<dbReference type="AlphaFoldDB" id="A0A1J5AXQ4"/>
<evidence type="ECO:0000256" key="2">
    <source>
        <dbReference type="ARBA" id="ARBA00023000"/>
    </source>
</evidence>
<dbReference type="Gene3D" id="3.40.50.300">
    <property type="entry name" value="P-loop containing nucleotide triphosphate hydrolases"/>
    <property type="match status" value="1"/>
</dbReference>
<dbReference type="InterPro" id="IPR036844">
    <property type="entry name" value="Hint_dom_sf"/>
</dbReference>
<dbReference type="PROSITE" id="PS50817">
    <property type="entry name" value="INTEIN_N_TER"/>
    <property type="match status" value="1"/>
</dbReference>
<accession>A0A1J5AXQ4</accession>
<dbReference type="GO" id="GO:0016539">
    <property type="term" value="P:intein-mediated protein splicing"/>
    <property type="evidence" value="ECO:0007669"/>
    <property type="project" value="InterPro"/>
</dbReference>
<dbReference type="InterPro" id="IPR006141">
    <property type="entry name" value="Intein_N"/>
</dbReference>
<dbReference type="Pfam" id="PF14528">
    <property type="entry name" value="LAGLIDADG_3"/>
    <property type="match status" value="1"/>
</dbReference>
<dbReference type="NCBIfam" id="TIGR01445">
    <property type="entry name" value="intein_Nterm"/>
    <property type="match status" value="1"/>
</dbReference>
<dbReference type="InterPro" id="IPR051162">
    <property type="entry name" value="T4SS_component"/>
</dbReference>
<dbReference type="InterPro" id="IPR004042">
    <property type="entry name" value="Intein_endonuc_central"/>
</dbReference>